<keyword evidence="3" id="KW-1185">Reference proteome</keyword>
<reference evidence="2 3" key="1">
    <citation type="submission" date="2017-06" db="EMBL/GenBank/DDBJ databases">
        <title>Cultured bacterium strain Saccharothrix yanglingensis Hhs.015.</title>
        <authorList>
            <person name="Xia Y."/>
        </authorList>
    </citation>
    <scope>NUCLEOTIDE SEQUENCE [LARGE SCALE GENOMIC DNA]</scope>
    <source>
        <strain evidence="2 3">Hhs.015</strain>
    </source>
</reference>
<dbReference type="Pfam" id="PF00550">
    <property type="entry name" value="PP-binding"/>
    <property type="match status" value="1"/>
</dbReference>
<dbReference type="InterPro" id="IPR009081">
    <property type="entry name" value="PP-bd_ACP"/>
</dbReference>
<dbReference type="SUPFAM" id="SSF47336">
    <property type="entry name" value="ACP-like"/>
    <property type="match status" value="1"/>
</dbReference>
<protein>
    <submittedName>
        <fullName evidence="2">Acyl carrier protein</fullName>
    </submittedName>
</protein>
<sequence>MTARLQEILMDLLDLDHEPADTDGRHTIEDWNSLAHVRIVHALESEFDVRFPDWVLTADRVTVAELAELIQPA</sequence>
<evidence type="ECO:0000259" key="1">
    <source>
        <dbReference type="Pfam" id="PF00550"/>
    </source>
</evidence>
<dbReference type="InterPro" id="IPR036736">
    <property type="entry name" value="ACP-like_sf"/>
</dbReference>
<comment type="caution">
    <text evidence="2">The sequence shown here is derived from an EMBL/GenBank/DDBJ whole genome shotgun (WGS) entry which is preliminary data.</text>
</comment>
<dbReference type="Proteomes" id="UP001225605">
    <property type="component" value="Unassembled WGS sequence"/>
</dbReference>
<dbReference type="Gene3D" id="1.10.1200.10">
    <property type="entry name" value="ACP-like"/>
    <property type="match status" value="1"/>
</dbReference>
<dbReference type="RefSeq" id="WP_306744609.1">
    <property type="nucleotide sequence ID" value="NZ_NSDM01000002.1"/>
</dbReference>
<name>A0ABU0WWQ9_9PSEU</name>
<evidence type="ECO:0000313" key="3">
    <source>
        <dbReference type="Proteomes" id="UP001225605"/>
    </source>
</evidence>
<dbReference type="EMBL" id="NSDM01000002">
    <property type="protein sequence ID" value="MDQ2583499.1"/>
    <property type="molecule type" value="Genomic_DNA"/>
</dbReference>
<accession>A0ABU0WWQ9</accession>
<proteinExistence type="predicted"/>
<organism evidence="2 3">
    <name type="scientific">Saccharothrix yanglingensis</name>
    <dbReference type="NCBI Taxonomy" id="659496"/>
    <lineage>
        <taxon>Bacteria</taxon>
        <taxon>Bacillati</taxon>
        <taxon>Actinomycetota</taxon>
        <taxon>Actinomycetes</taxon>
        <taxon>Pseudonocardiales</taxon>
        <taxon>Pseudonocardiaceae</taxon>
        <taxon>Saccharothrix</taxon>
    </lineage>
</organism>
<evidence type="ECO:0000313" key="2">
    <source>
        <dbReference type="EMBL" id="MDQ2583499.1"/>
    </source>
</evidence>
<gene>
    <name evidence="2" type="ORF">CKY47_05790</name>
</gene>
<feature type="domain" description="Carrier" evidence="1">
    <location>
        <begin position="4"/>
        <end position="70"/>
    </location>
</feature>